<accession>A0ABN9Q3I3</accession>
<feature type="region of interest" description="Disordered" evidence="2">
    <location>
        <begin position="1"/>
        <end position="23"/>
    </location>
</feature>
<protein>
    <submittedName>
        <fullName evidence="3">Uncharacterized protein</fullName>
    </submittedName>
</protein>
<gene>
    <name evidence="3" type="ORF">PCOR1329_LOCUS8457</name>
</gene>
<comment type="caution">
    <text evidence="3">The sequence shown here is derived from an EMBL/GenBank/DDBJ whole genome shotgun (WGS) entry which is preliminary data.</text>
</comment>
<dbReference type="Proteomes" id="UP001189429">
    <property type="component" value="Unassembled WGS sequence"/>
</dbReference>
<sequence>MSWRKRAPWHNGGKGWNKSGKSNQKPYDVCADCGHWEYQSHGNFCCSLFGGEHLGDAPRGHDAGRGNGVRDAAAAGERGDGPDAELRAAAALLLAAKPDLREGLAEFVEEPPVAVEPEWSTSRLQDAASAERTRLTRVVEDAAKAVRLASQEVHHRKTKVQKLEEQLAEAKANLATDTAPHQKAQNEKTAADLALQQFNEDAWIERKRLDQRKARGAAAAAARAGDAPGAPAGAGERAEGAARGAAGRGARDNDVRMAPETMPNLGEMGEEQLRAYAAEQNLPLGLLLQFQGMAKRLAQGATVDLDADSDAGSDAGDLPGPEAEELKTLRKRACAEVLGPDDMFRMEHLMVQRSKARTSKRLKTAADAASADFADLVRATVAQMPAQPGL</sequence>
<evidence type="ECO:0000313" key="4">
    <source>
        <dbReference type="Proteomes" id="UP001189429"/>
    </source>
</evidence>
<dbReference type="EMBL" id="CAUYUJ010002325">
    <property type="protein sequence ID" value="CAK0800269.1"/>
    <property type="molecule type" value="Genomic_DNA"/>
</dbReference>
<feature type="compositionally biased region" description="Low complexity" evidence="2">
    <location>
        <begin position="312"/>
        <end position="321"/>
    </location>
</feature>
<reference evidence="3" key="1">
    <citation type="submission" date="2023-10" db="EMBL/GenBank/DDBJ databases">
        <authorList>
            <person name="Chen Y."/>
            <person name="Shah S."/>
            <person name="Dougan E. K."/>
            <person name="Thang M."/>
            <person name="Chan C."/>
        </authorList>
    </citation>
    <scope>NUCLEOTIDE SEQUENCE [LARGE SCALE GENOMIC DNA]</scope>
</reference>
<evidence type="ECO:0000313" key="3">
    <source>
        <dbReference type="EMBL" id="CAK0800269.1"/>
    </source>
</evidence>
<feature type="compositionally biased region" description="Low complexity" evidence="2">
    <location>
        <begin position="219"/>
        <end position="245"/>
    </location>
</feature>
<feature type="coiled-coil region" evidence="1">
    <location>
        <begin position="153"/>
        <end position="201"/>
    </location>
</feature>
<feature type="region of interest" description="Disordered" evidence="2">
    <location>
        <begin position="219"/>
        <end position="256"/>
    </location>
</feature>
<feature type="region of interest" description="Disordered" evidence="2">
    <location>
        <begin position="59"/>
        <end position="81"/>
    </location>
</feature>
<feature type="region of interest" description="Disordered" evidence="2">
    <location>
        <begin position="306"/>
        <end position="325"/>
    </location>
</feature>
<evidence type="ECO:0000256" key="2">
    <source>
        <dbReference type="SAM" id="MobiDB-lite"/>
    </source>
</evidence>
<proteinExistence type="predicted"/>
<evidence type="ECO:0000256" key="1">
    <source>
        <dbReference type="SAM" id="Coils"/>
    </source>
</evidence>
<name>A0ABN9Q3I3_9DINO</name>
<keyword evidence="1" id="KW-0175">Coiled coil</keyword>
<keyword evidence="4" id="KW-1185">Reference proteome</keyword>
<organism evidence="3 4">
    <name type="scientific">Prorocentrum cordatum</name>
    <dbReference type="NCBI Taxonomy" id="2364126"/>
    <lineage>
        <taxon>Eukaryota</taxon>
        <taxon>Sar</taxon>
        <taxon>Alveolata</taxon>
        <taxon>Dinophyceae</taxon>
        <taxon>Prorocentrales</taxon>
        <taxon>Prorocentraceae</taxon>
        <taxon>Prorocentrum</taxon>
    </lineage>
</organism>